<dbReference type="GO" id="GO:0005783">
    <property type="term" value="C:endoplasmic reticulum"/>
    <property type="evidence" value="ECO:0007669"/>
    <property type="project" value="TreeGrafter"/>
</dbReference>
<dbReference type="Pfam" id="PF03372">
    <property type="entry name" value="Exo_endo_phos"/>
    <property type="match status" value="1"/>
</dbReference>
<dbReference type="GO" id="GO:0003824">
    <property type="term" value="F:catalytic activity"/>
    <property type="evidence" value="ECO:0007669"/>
    <property type="project" value="InterPro"/>
</dbReference>
<dbReference type="EMBL" id="CAJNOT010002112">
    <property type="protein sequence ID" value="CAF1285458.1"/>
    <property type="molecule type" value="Genomic_DNA"/>
</dbReference>
<dbReference type="InterPro" id="IPR005135">
    <property type="entry name" value="Endo/exonuclease/phosphatase"/>
</dbReference>
<evidence type="ECO:0000259" key="1">
    <source>
        <dbReference type="Pfam" id="PF03372"/>
    </source>
</evidence>
<dbReference type="SUPFAM" id="SSF56219">
    <property type="entry name" value="DNase I-like"/>
    <property type="match status" value="1"/>
</dbReference>
<dbReference type="PANTHER" id="PTHR14859">
    <property type="entry name" value="CALCOFLUOR WHITE HYPERSENSITIVE PROTEIN PRECURSOR"/>
    <property type="match status" value="1"/>
</dbReference>
<reference evidence="3" key="1">
    <citation type="submission" date="2021-02" db="EMBL/GenBank/DDBJ databases">
        <authorList>
            <person name="Nowell W R."/>
        </authorList>
    </citation>
    <scope>NUCLEOTIDE SEQUENCE</scope>
</reference>
<dbReference type="AlphaFoldDB" id="A0A819GQZ4"/>
<name>A0A819GQZ4_9BILA</name>
<evidence type="ECO:0000313" key="4">
    <source>
        <dbReference type="Proteomes" id="UP000663836"/>
    </source>
</evidence>
<dbReference type="Gene3D" id="3.60.10.10">
    <property type="entry name" value="Endonuclease/exonuclease/phosphatase"/>
    <property type="match status" value="1"/>
</dbReference>
<proteinExistence type="predicted"/>
<feature type="domain" description="Endonuclease/exonuclease/phosphatase" evidence="1">
    <location>
        <begin position="7"/>
        <end position="224"/>
    </location>
</feature>
<evidence type="ECO:0000313" key="2">
    <source>
        <dbReference type="EMBL" id="CAF1285458.1"/>
    </source>
</evidence>
<dbReference type="EMBL" id="CAJOBD010002460">
    <property type="protein sequence ID" value="CAF3883728.1"/>
    <property type="molecule type" value="Genomic_DNA"/>
</dbReference>
<dbReference type="GO" id="GO:0006506">
    <property type="term" value="P:GPI anchor biosynthetic process"/>
    <property type="evidence" value="ECO:0007669"/>
    <property type="project" value="TreeGrafter"/>
</dbReference>
<dbReference type="PANTHER" id="PTHR14859:SF0">
    <property type="entry name" value="ENDONUCLEASE_EXONUCLEASE_PHOSPHATASE FAMILY PROTEIN, EXPRESSED"/>
    <property type="match status" value="1"/>
</dbReference>
<gene>
    <name evidence="3" type="ORF">JBS370_LOCUS19983</name>
    <name evidence="2" type="ORF">ZHD862_LOCUS27161</name>
</gene>
<comment type="caution">
    <text evidence="3">The sequence shown here is derived from an EMBL/GenBank/DDBJ whole genome shotgun (WGS) entry which is preliminary data.</text>
</comment>
<organism evidence="3 4">
    <name type="scientific">Rotaria sordida</name>
    <dbReference type="NCBI Taxonomy" id="392033"/>
    <lineage>
        <taxon>Eukaryota</taxon>
        <taxon>Metazoa</taxon>
        <taxon>Spiralia</taxon>
        <taxon>Gnathifera</taxon>
        <taxon>Rotifera</taxon>
        <taxon>Eurotatoria</taxon>
        <taxon>Bdelloidea</taxon>
        <taxon>Philodinida</taxon>
        <taxon>Philodinidae</taxon>
        <taxon>Rotaria</taxon>
    </lineage>
</organism>
<dbReference type="Proteomes" id="UP000663836">
    <property type="component" value="Unassembled WGS sequence"/>
</dbReference>
<dbReference type="InterPro" id="IPR051916">
    <property type="entry name" value="GPI-anchor_lipid_remodeler"/>
</dbReference>
<dbReference type="InterPro" id="IPR036691">
    <property type="entry name" value="Endo/exonu/phosph_ase_sf"/>
</dbReference>
<accession>A0A819GQZ4</accession>
<dbReference type="Proteomes" id="UP000663864">
    <property type="component" value="Unassembled WGS sequence"/>
</dbReference>
<protein>
    <recommendedName>
        <fullName evidence="1">Endonuclease/exonuclease/phosphatase domain-containing protein</fullName>
    </recommendedName>
</protein>
<evidence type="ECO:0000313" key="3">
    <source>
        <dbReference type="EMBL" id="CAF3883728.1"/>
    </source>
</evidence>
<dbReference type="GO" id="GO:0016020">
    <property type="term" value="C:membrane"/>
    <property type="evidence" value="ECO:0007669"/>
    <property type="project" value="GOC"/>
</dbReference>
<sequence length="256" mass="29917">MTTFRLATINVHSFCRLPSFSSNVSELISILEPFNLDIIAVQEVQDNDKWKEFSQRLSLPFSVYGPSNGTFCNGIASRYPIRCYSVQETSFCCVGGYRSILQCCLDTIENVTFAVTHLDYLDEDDRLKQIKEFNPYEHNIEILMGDMNALTREDYSDDYYHNIVVERREKSNWEKPRFELTQLITHEWNYQDAFKKINPTLKNEQVATCPYGTRIDYIYIHPRINDHWNLTKCSIIDTKGATDHNAVFAEFEQISK</sequence>